<dbReference type="InterPro" id="IPR047692">
    <property type="entry name" value="T4P_ComGB"/>
</dbReference>
<evidence type="ECO:0000256" key="2">
    <source>
        <dbReference type="ARBA" id="ARBA00005745"/>
    </source>
</evidence>
<evidence type="ECO:0000256" key="7">
    <source>
        <dbReference type="SAM" id="Phobius"/>
    </source>
</evidence>
<dbReference type="AlphaFoldDB" id="A0A7X3KBV4"/>
<protein>
    <submittedName>
        <fullName evidence="9">Type II secretion system F family protein</fullName>
    </submittedName>
</protein>
<dbReference type="InterPro" id="IPR003004">
    <property type="entry name" value="GspF/PilC"/>
</dbReference>
<keyword evidence="6 7" id="KW-0472">Membrane</keyword>
<dbReference type="PANTHER" id="PTHR30012">
    <property type="entry name" value="GENERAL SECRETION PATHWAY PROTEIN"/>
    <property type="match status" value="1"/>
</dbReference>
<comment type="similarity">
    <text evidence="2">Belongs to the GSP F family.</text>
</comment>
<evidence type="ECO:0000256" key="1">
    <source>
        <dbReference type="ARBA" id="ARBA00004651"/>
    </source>
</evidence>
<evidence type="ECO:0000259" key="8">
    <source>
        <dbReference type="Pfam" id="PF00482"/>
    </source>
</evidence>
<evidence type="ECO:0000256" key="3">
    <source>
        <dbReference type="ARBA" id="ARBA00022475"/>
    </source>
</evidence>
<comment type="subcellular location">
    <subcellularLocation>
        <location evidence="1">Cell membrane</location>
        <topology evidence="1">Multi-pass membrane protein</topology>
    </subcellularLocation>
</comment>
<name>A0A7X3KBV4_9STRE</name>
<feature type="transmembrane region" description="Helical" evidence="7">
    <location>
        <begin position="101"/>
        <end position="122"/>
    </location>
</feature>
<dbReference type="InterPro" id="IPR042094">
    <property type="entry name" value="T2SS_GspF_sf"/>
</dbReference>
<dbReference type="PANTHER" id="PTHR30012:SF0">
    <property type="entry name" value="TYPE II SECRETION SYSTEM PROTEIN F-RELATED"/>
    <property type="match status" value="1"/>
</dbReference>
<dbReference type="Pfam" id="PF00482">
    <property type="entry name" value="T2SSF"/>
    <property type="match status" value="2"/>
</dbReference>
<dbReference type="Proteomes" id="UP000461595">
    <property type="component" value="Unassembled WGS sequence"/>
</dbReference>
<organism evidence="9 10">
    <name type="scientific">Streptococcus danieliae</name>
    <dbReference type="NCBI Taxonomy" id="747656"/>
    <lineage>
        <taxon>Bacteria</taxon>
        <taxon>Bacillati</taxon>
        <taxon>Bacillota</taxon>
        <taxon>Bacilli</taxon>
        <taxon>Lactobacillales</taxon>
        <taxon>Streptococcaceae</taxon>
        <taxon>Streptococcus</taxon>
    </lineage>
</organism>
<sequence>MGLQQELKIVQLFHNLFATGFHLGEALDFLDHSGLLDKVLVDRMRQGMRTGQAFSSILGQLGFSGTVVSQLALAELHGNILESLAQLEGHLQSLIQVRRKLVAVGTYPLLLLGFLMVIIVGLQSYVLPEIDQGNQWTQMVQVIPLVFLAFGLCLALVFIGLAAFYRHKPRLVFFRMLVICPGVRGFVQAYLSASLAREWASLFGQGLALAEIVGLMRGQESVFLVELGADLDQALNGGVSLAHQIRTYPFLRPELALMIEYGEFKSRLGQELALYSKKTWEDFFHRLFRLMDLIQPLVFVVVACLILLLYAAMLLPIYQNLEVPL</sequence>
<feature type="domain" description="Type II secretion system protein GspF" evidence="8">
    <location>
        <begin position="12"/>
        <end position="128"/>
    </location>
</feature>
<keyword evidence="4 7" id="KW-0812">Transmembrane</keyword>
<dbReference type="Gene3D" id="1.20.81.30">
    <property type="entry name" value="Type II secretion system (T2SS), domain F"/>
    <property type="match status" value="1"/>
</dbReference>
<feature type="transmembrane region" description="Helical" evidence="7">
    <location>
        <begin position="296"/>
        <end position="318"/>
    </location>
</feature>
<evidence type="ECO:0000256" key="4">
    <source>
        <dbReference type="ARBA" id="ARBA00022692"/>
    </source>
</evidence>
<feature type="transmembrane region" description="Helical" evidence="7">
    <location>
        <begin position="142"/>
        <end position="165"/>
    </location>
</feature>
<reference evidence="9 10" key="1">
    <citation type="submission" date="2019-12" db="EMBL/GenBank/DDBJ databases">
        <title>Microbes associate with the intestines of laboratory mice.</title>
        <authorList>
            <person name="Navarre W."/>
            <person name="Wong E."/>
        </authorList>
    </citation>
    <scope>NUCLEOTIDE SEQUENCE [LARGE SCALE GENOMIC DNA]</scope>
    <source>
        <strain evidence="9 10">NM51_B2-22</strain>
    </source>
</reference>
<evidence type="ECO:0000313" key="9">
    <source>
        <dbReference type="EMBL" id="MVX58930.1"/>
    </source>
</evidence>
<accession>A0A7X3KBV4</accession>
<proteinExistence type="inferred from homology"/>
<evidence type="ECO:0000256" key="5">
    <source>
        <dbReference type="ARBA" id="ARBA00022989"/>
    </source>
</evidence>
<gene>
    <name evidence="9" type="ORF">E5983_04620</name>
</gene>
<dbReference type="OrthoDB" id="2294348at2"/>
<dbReference type="EMBL" id="WSRS01000032">
    <property type="protein sequence ID" value="MVX58930.1"/>
    <property type="molecule type" value="Genomic_DNA"/>
</dbReference>
<evidence type="ECO:0000256" key="6">
    <source>
        <dbReference type="ARBA" id="ARBA00023136"/>
    </source>
</evidence>
<keyword evidence="5 7" id="KW-1133">Transmembrane helix</keyword>
<dbReference type="InterPro" id="IPR018076">
    <property type="entry name" value="T2SS_GspF_dom"/>
</dbReference>
<feature type="domain" description="Type II secretion system protein GspF" evidence="8">
    <location>
        <begin position="196"/>
        <end position="316"/>
    </location>
</feature>
<evidence type="ECO:0000313" key="10">
    <source>
        <dbReference type="Proteomes" id="UP000461595"/>
    </source>
</evidence>
<comment type="caution">
    <text evidence="9">The sequence shown here is derived from an EMBL/GenBank/DDBJ whole genome shotgun (WGS) entry which is preliminary data.</text>
</comment>
<keyword evidence="3" id="KW-1003">Cell membrane</keyword>
<dbReference type="NCBIfam" id="NF041012">
    <property type="entry name" value="T4P_ComGB"/>
    <property type="match status" value="1"/>
</dbReference>
<dbReference type="GO" id="GO:0005886">
    <property type="term" value="C:plasma membrane"/>
    <property type="evidence" value="ECO:0007669"/>
    <property type="project" value="UniProtKB-SubCell"/>
</dbReference>